<dbReference type="RefSeq" id="WP_022612717.1">
    <property type="nucleotide sequence ID" value="NZ_LK391965.1"/>
</dbReference>
<organism evidence="10 11">
    <name type="scientific">Vibrio nigripulchritudo SOn1</name>
    <dbReference type="NCBI Taxonomy" id="1238450"/>
    <lineage>
        <taxon>Bacteria</taxon>
        <taxon>Pseudomonadati</taxon>
        <taxon>Pseudomonadota</taxon>
        <taxon>Gammaproteobacteria</taxon>
        <taxon>Vibrionales</taxon>
        <taxon>Vibrionaceae</taxon>
        <taxon>Vibrio</taxon>
    </lineage>
</organism>
<dbReference type="PANTHER" id="PTHR21294">
    <property type="entry name" value="ELECTRON TRANSFER FLAVOPROTEIN BETA-SUBUNIT"/>
    <property type="match status" value="1"/>
</dbReference>
<dbReference type="AlphaFoldDB" id="A0AAV2VTV6"/>
<evidence type="ECO:0000256" key="1">
    <source>
        <dbReference type="ARBA" id="ARBA00007557"/>
    </source>
</evidence>
<name>A0AAV2VTV6_9VIBR</name>
<dbReference type="GO" id="GO:0009055">
    <property type="term" value="F:electron transfer activity"/>
    <property type="evidence" value="ECO:0007669"/>
    <property type="project" value="InterPro"/>
</dbReference>
<dbReference type="SMART" id="SM00893">
    <property type="entry name" value="ETF"/>
    <property type="match status" value="1"/>
</dbReference>
<dbReference type="FunFam" id="3.40.50.620:FF:000011">
    <property type="entry name" value="Electron transfer flavoprotein subunit beta"/>
    <property type="match status" value="1"/>
</dbReference>
<dbReference type="PIRSF" id="PIRSF000090">
    <property type="entry name" value="Beta-ETF"/>
    <property type="match status" value="1"/>
</dbReference>
<evidence type="ECO:0000256" key="5">
    <source>
        <dbReference type="ARBA" id="ARBA00022982"/>
    </source>
</evidence>
<feature type="domain" description="Electron transfer flavoprotein alpha/beta-subunit N-terminal" evidence="9">
    <location>
        <begin position="23"/>
        <end position="211"/>
    </location>
</feature>
<evidence type="ECO:0000256" key="2">
    <source>
        <dbReference type="ARBA" id="ARBA00011355"/>
    </source>
</evidence>
<dbReference type="InterPro" id="IPR012255">
    <property type="entry name" value="ETF_b"/>
</dbReference>
<dbReference type="CDD" id="cd01714">
    <property type="entry name" value="ETF_beta"/>
    <property type="match status" value="1"/>
</dbReference>
<dbReference type="InterPro" id="IPR014730">
    <property type="entry name" value="ETF_a/b_N"/>
</dbReference>
<evidence type="ECO:0000256" key="8">
    <source>
        <dbReference type="ARBA" id="ARBA00049933"/>
    </source>
</evidence>
<comment type="caution">
    <text evidence="10">The sequence shown here is derived from an EMBL/GenBank/DDBJ whole genome shotgun (WGS) entry which is preliminary data.</text>
</comment>
<dbReference type="InterPro" id="IPR014729">
    <property type="entry name" value="Rossmann-like_a/b/a_fold"/>
</dbReference>
<reference evidence="10 11" key="1">
    <citation type="journal article" date="2013" name="ISME J.">
        <title>Comparative genomics of pathogenic lineages of Vibrio nigripulchritudo identifies virulence-associated traits.</title>
        <authorList>
            <person name="Goudenege D."/>
            <person name="Labreuche Y."/>
            <person name="Krin E."/>
            <person name="Ansquer D."/>
            <person name="Mangenot S."/>
            <person name="Calteau A."/>
            <person name="Medigue C."/>
            <person name="Mazel D."/>
            <person name="Polz M.F."/>
            <person name="Le Roux F."/>
        </authorList>
    </citation>
    <scope>NUCLEOTIDE SEQUENCE [LARGE SCALE GENOMIC DNA]</scope>
    <source>
        <strain evidence="10 11">SOn1</strain>
    </source>
</reference>
<dbReference type="Proteomes" id="UP000018211">
    <property type="component" value="Unassembled WGS sequence"/>
</dbReference>
<evidence type="ECO:0000313" key="11">
    <source>
        <dbReference type="Proteomes" id="UP000018211"/>
    </source>
</evidence>
<protein>
    <recommendedName>
        <fullName evidence="3">Electron transfer flavoprotein subunit beta</fullName>
    </recommendedName>
    <alternativeName>
        <fullName evidence="7">Electron transfer flavoprotein small subunit</fullName>
    </alternativeName>
</protein>
<dbReference type="InterPro" id="IPR033948">
    <property type="entry name" value="ETF_beta_N"/>
</dbReference>
<evidence type="ECO:0000259" key="9">
    <source>
        <dbReference type="SMART" id="SM00893"/>
    </source>
</evidence>
<dbReference type="GO" id="GO:0046395">
    <property type="term" value="P:carboxylic acid catabolic process"/>
    <property type="evidence" value="ECO:0007669"/>
    <property type="project" value="UniProtKB-ARBA"/>
</dbReference>
<comment type="similarity">
    <text evidence="1">Belongs to the ETF beta-subunit/FixA family.</text>
</comment>
<evidence type="ECO:0000256" key="7">
    <source>
        <dbReference type="ARBA" id="ARBA00042002"/>
    </source>
</evidence>
<evidence type="ECO:0000256" key="6">
    <source>
        <dbReference type="ARBA" id="ARBA00025649"/>
    </source>
</evidence>
<evidence type="ECO:0000256" key="4">
    <source>
        <dbReference type="ARBA" id="ARBA00022448"/>
    </source>
</evidence>
<dbReference type="EMBL" id="CAOF01000137">
    <property type="protein sequence ID" value="CCO48131.1"/>
    <property type="molecule type" value="Genomic_DNA"/>
</dbReference>
<accession>A0AAV2VTV6</accession>
<dbReference type="SUPFAM" id="SSF52402">
    <property type="entry name" value="Adenine nucleotide alpha hydrolases-like"/>
    <property type="match status" value="1"/>
</dbReference>
<keyword evidence="5" id="KW-0249">Electron transport</keyword>
<dbReference type="Pfam" id="PF01012">
    <property type="entry name" value="ETF"/>
    <property type="match status" value="1"/>
</dbReference>
<evidence type="ECO:0000256" key="3">
    <source>
        <dbReference type="ARBA" id="ARBA00016797"/>
    </source>
</evidence>
<comment type="function">
    <text evidence="6">The electron transfer flavoprotein serves as a specific electron acceptor for other dehydrogenases. It transfers the electrons to the main respiratory chain via ETF-ubiquinone oxidoreductase (ETF dehydrogenase).</text>
</comment>
<dbReference type="PANTHER" id="PTHR21294:SF8">
    <property type="entry name" value="ELECTRON TRANSFER FLAVOPROTEIN SUBUNIT BETA"/>
    <property type="match status" value="1"/>
</dbReference>
<comment type="cofactor">
    <cofactor evidence="8">
        <name>AMP</name>
        <dbReference type="ChEBI" id="CHEBI:456215"/>
    </cofactor>
</comment>
<keyword evidence="4" id="KW-0813">Transport</keyword>
<dbReference type="Gene3D" id="3.40.50.620">
    <property type="entry name" value="HUPs"/>
    <property type="match status" value="1"/>
</dbReference>
<gene>
    <name evidence="10" type="primary">etfB</name>
    <name evidence="10" type="ORF">VIBNISOn1_450095</name>
</gene>
<sequence length="249" mass="27033">MKVLVPVKRVVDHNVRVRVNDEQTGIELNNVKMAMNPFDEIAVEAAIALKEQGKVTEVTAISIGEKECESELRHAMAMGADDAVLIGCDQSPEPLAVAKLLAAYCEENPCDLVIMGKQAIDDDCNQTGQMLAALMNCPQATFASEIEIEDRDIKVTREVDGGLDTVAFEAPGVITTDLRLNTPRFVSLPNLMKAKRKPVEHKSADGFGVNVSPKLEVLSVVPPEKRSGGEMLESVSALVDKLKSHKAVW</sequence>
<proteinExistence type="inferred from homology"/>
<evidence type="ECO:0000313" key="10">
    <source>
        <dbReference type="EMBL" id="CCO48131.1"/>
    </source>
</evidence>
<comment type="subunit">
    <text evidence="2">Heterodimer of an alpha and a beta subunit.</text>
</comment>